<reference evidence="1 2" key="1">
    <citation type="submission" date="2024-02" db="EMBL/GenBank/DDBJ databases">
        <title>Herpetosiphon gulosus NBRC 112829.</title>
        <authorList>
            <person name="Ichikawa N."/>
            <person name="Katano-Makiyama Y."/>
            <person name="Hidaka K."/>
        </authorList>
    </citation>
    <scope>NUCLEOTIDE SEQUENCE [LARGE SCALE GENOMIC DNA]</scope>
    <source>
        <strain evidence="1 2">NBRC 112829</strain>
    </source>
</reference>
<sequence length="776" mass="89150">MITITVDLYNFSDPPSSAILAQRVEDYVSVRQRIRLALDMHQVLIVYVTHRTVLHWFDDFHQYPSSVIQWRYVDPTQKYIDLFGVESPSVLRLDLIKQLDLDSLPNPTPGTTVDPISWILGHRLDQIWSDIHGSQQHFAELIATICEQYSPYPDSLLPLIELKLGSWATYDPIYQTLNPHTLVKDAQRLINRWVFRNYKQEFFANDYREYINAPLMTMGHTQASRYIAVVHAQTDFIKSYWNSWFVERGQNKESLDGALHDMSGLSSLELAAIIQVLDKKPELLDSSLLSAIKTKFSFLPAGKIHIRDLAKRIPPDEPQIPSQEWTEERYLQWVTQEYMPYFSWVIRHKQNREYQQQCANTFSDWLLDHYPAWLNSANSPVIMNNYGVMSQLLEDDPNAIVLWLVVDGLTWWQGALLYEVCESHGLWLQMNVPNIAILPSITTISKRVLVTGVTNADPSLSIVSVARLQFNKSRIEHFISANRDDLLREFRQQSSRCYVLLDNMIDTIAHQGSNFTDNRAIKGHLEDLAQLAGDLYQICETNGQNFHLLVSSDHGSTLLPSEAIMLPLPRNTNAIDEVDDQDMLSVGQSRSTRAASIADLGQLPSYEHEQWYILHKDRYQLPAHYIVPRGYNYLSRRPSGWTHGGLTPEEVVVPFIHLTSNVRHVIPLEIQLVGGLQLSQSSIVRLVFTNFNKFPFERATMRLPSLNLTINIDSFSSNGKTEISIEFPSVKTEKSEVEIAWRLDTSLFGIPHSQEGQTTMPIRRLQIQDNFEGFDI</sequence>
<keyword evidence="2" id="KW-1185">Reference proteome</keyword>
<evidence type="ECO:0008006" key="3">
    <source>
        <dbReference type="Google" id="ProtNLM"/>
    </source>
</evidence>
<comment type="caution">
    <text evidence="1">The sequence shown here is derived from an EMBL/GenBank/DDBJ whole genome shotgun (WGS) entry which is preliminary data.</text>
</comment>
<name>A0ABP9X0C6_9CHLR</name>
<dbReference type="EMBL" id="BAABRU010000008">
    <property type="protein sequence ID" value="GAA5528869.1"/>
    <property type="molecule type" value="Genomic_DNA"/>
</dbReference>
<protein>
    <recommendedName>
        <fullName evidence="3">PglZ domain-containing protein</fullName>
    </recommendedName>
</protein>
<evidence type="ECO:0000313" key="1">
    <source>
        <dbReference type="EMBL" id="GAA5528869.1"/>
    </source>
</evidence>
<proteinExistence type="predicted"/>
<dbReference type="Proteomes" id="UP001428290">
    <property type="component" value="Unassembled WGS sequence"/>
</dbReference>
<gene>
    <name evidence="1" type="ORF">Hgul01_02672</name>
</gene>
<evidence type="ECO:0000313" key="2">
    <source>
        <dbReference type="Proteomes" id="UP001428290"/>
    </source>
</evidence>
<accession>A0ABP9X0C6</accession>
<organism evidence="1 2">
    <name type="scientific">Herpetosiphon gulosus</name>
    <dbReference type="NCBI Taxonomy" id="1973496"/>
    <lineage>
        <taxon>Bacteria</taxon>
        <taxon>Bacillati</taxon>
        <taxon>Chloroflexota</taxon>
        <taxon>Chloroflexia</taxon>
        <taxon>Herpetosiphonales</taxon>
        <taxon>Herpetosiphonaceae</taxon>
        <taxon>Herpetosiphon</taxon>
    </lineage>
</organism>
<dbReference type="RefSeq" id="WP_345722485.1">
    <property type="nucleotide sequence ID" value="NZ_BAABRU010000008.1"/>
</dbReference>